<dbReference type="InterPro" id="IPR007197">
    <property type="entry name" value="rSAM"/>
</dbReference>
<dbReference type="SFLD" id="SFLDS00029">
    <property type="entry name" value="Radical_SAM"/>
    <property type="match status" value="1"/>
</dbReference>
<dbReference type="AlphaFoldDB" id="A0A0G3BXC2"/>
<keyword evidence="5" id="KW-0949">S-adenosyl-L-methionine</keyword>
<reference evidence="11 12" key="1">
    <citation type="submission" date="2015-05" db="EMBL/GenBank/DDBJ databases">
        <authorList>
            <person name="Tang B."/>
            <person name="Yu Y."/>
        </authorList>
    </citation>
    <scope>NUCLEOTIDE SEQUENCE [LARGE SCALE GENOMIC DNA]</scope>
    <source>
        <strain evidence="11 12">DSM 7029</strain>
    </source>
</reference>
<keyword evidence="9" id="KW-0411">Iron-sulfur</keyword>
<evidence type="ECO:0000256" key="7">
    <source>
        <dbReference type="ARBA" id="ARBA00022898"/>
    </source>
</evidence>
<dbReference type="InterPro" id="IPR013785">
    <property type="entry name" value="Aldolase_TIM"/>
</dbReference>
<gene>
    <name evidence="11" type="ORF">AAW51_5330</name>
</gene>
<comment type="cofactor">
    <cofactor evidence="1">
        <name>pyridoxal 5'-phosphate</name>
        <dbReference type="ChEBI" id="CHEBI:597326"/>
    </cofactor>
</comment>
<dbReference type="OrthoDB" id="9768064at2"/>
<evidence type="ECO:0000256" key="6">
    <source>
        <dbReference type="ARBA" id="ARBA00022723"/>
    </source>
</evidence>
<evidence type="ECO:0000256" key="10">
    <source>
        <dbReference type="SAM" id="MobiDB-lite"/>
    </source>
</evidence>
<comment type="cofactor">
    <cofactor evidence="2">
        <name>[4Fe-4S] cluster</name>
        <dbReference type="ChEBI" id="CHEBI:49883"/>
    </cofactor>
</comment>
<dbReference type="PATRIC" id="fig|413882.6.peg.5578"/>
<dbReference type="KEGG" id="pbh:AAW51_5330"/>
<dbReference type="RefSeq" id="WP_053013937.1">
    <property type="nucleotide sequence ID" value="NZ_CP011371.1"/>
</dbReference>
<dbReference type="EMBL" id="CP011371">
    <property type="protein sequence ID" value="AKJ32021.1"/>
    <property type="molecule type" value="Genomic_DNA"/>
</dbReference>
<sequence>MTIAPPLHWTARPRCAPSRLPPADVQPRQFKPYTRHTIHTAPQWQGLPEALREATQVVSRVLPLRTNAHVLDELIDWQRVPDDPIYRLTFPHADMLAAEDYRRLRDLVLVRRDDAAIEREVRRLRLAMNPHPGGQMSHNVPLLDGNPLAGVQHKYHDTVLFFPTAGQTCHAYCSYCFRWAQFIGDRTQRFGAADTSALVRYLQLHREVSDVLVTGGDPLVMGAQALATCLEPLLVPELSHVQNIRIGTKALAYWPQRFLFDADADALLRLFGRITAAGRHLALMVHFSHPVELRHPLTQQAVRRLANTGLTMRLQAPLVRHVNDDAAVWVELWNEAVRLGMVPYYLFIERDTGAHDYFCVPLARACDLFSAAYRSVSGLARTVRGPVMSTFEGKVVIDGVVTLGPERVFALQLLRARNPDWVRRPFYARFDPHATWFDELLPAFDAPHFFFQRVDDAHRRAPMIPITPVRHGPSDGGSTAPACP</sequence>
<evidence type="ECO:0000256" key="5">
    <source>
        <dbReference type="ARBA" id="ARBA00022691"/>
    </source>
</evidence>
<keyword evidence="8" id="KW-0408">Iron</keyword>
<dbReference type="Gene3D" id="3.20.20.70">
    <property type="entry name" value="Aldolase class I"/>
    <property type="match status" value="1"/>
</dbReference>
<evidence type="ECO:0000256" key="4">
    <source>
        <dbReference type="ARBA" id="ARBA00022485"/>
    </source>
</evidence>
<evidence type="ECO:0000256" key="9">
    <source>
        <dbReference type="ARBA" id="ARBA00023014"/>
    </source>
</evidence>
<dbReference type="InterPro" id="IPR058240">
    <property type="entry name" value="rSAM_sf"/>
</dbReference>
<accession>A0A0G3BXC2</accession>
<evidence type="ECO:0000256" key="8">
    <source>
        <dbReference type="ARBA" id="ARBA00023004"/>
    </source>
</evidence>
<evidence type="ECO:0000313" key="11">
    <source>
        <dbReference type="EMBL" id="AKJ32021.1"/>
    </source>
</evidence>
<feature type="region of interest" description="Disordered" evidence="10">
    <location>
        <begin position="465"/>
        <end position="484"/>
    </location>
</feature>
<dbReference type="GO" id="GO:0051539">
    <property type="term" value="F:4 iron, 4 sulfur cluster binding"/>
    <property type="evidence" value="ECO:0007669"/>
    <property type="project" value="UniProtKB-KW"/>
</dbReference>
<evidence type="ECO:0000313" key="12">
    <source>
        <dbReference type="Proteomes" id="UP000035352"/>
    </source>
</evidence>
<dbReference type="GO" id="GO:0046872">
    <property type="term" value="F:metal ion binding"/>
    <property type="evidence" value="ECO:0007669"/>
    <property type="project" value="UniProtKB-KW"/>
</dbReference>
<proteinExistence type="inferred from homology"/>
<dbReference type="STRING" id="413882.AAW51_5330"/>
<protein>
    <submittedName>
        <fullName evidence="11">Lysine 2,3-aminomutase</fullName>
    </submittedName>
</protein>
<dbReference type="InterPro" id="IPR003739">
    <property type="entry name" value="Lys_aminomutase/Glu_NH3_mut"/>
</dbReference>
<dbReference type="SFLD" id="SFLDG01070">
    <property type="entry name" value="PLP-dependent"/>
    <property type="match status" value="1"/>
</dbReference>
<dbReference type="SUPFAM" id="SSF102114">
    <property type="entry name" value="Radical SAM enzymes"/>
    <property type="match status" value="1"/>
</dbReference>
<keyword evidence="7" id="KW-0663">Pyridoxal phosphate</keyword>
<dbReference type="PANTHER" id="PTHR30538:SF0">
    <property type="entry name" value="L-LYSINE 2,3-AMINOMUTASE AQ_1632-RELATED"/>
    <property type="match status" value="1"/>
</dbReference>
<evidence type="ECO:0000256" key="3">
    <source>
        <dbReference type="ARBA" id="ARBA00008703"/>
    </source>
</evidence>
<keyword evidence="12" id="KW-1185">Reference proteome</keyword>
<dbReference type="GO" id="GO:0003824">
    <property type="term" value="F:catalytic activity"/>
    <property type="evidence" value="ECO:0007669"/>
    <property type="project" value="InterPro"/>
</dbReference>
<keyword evidence="6" id="KW-0479">Metal-binding</keyword>
<dbReference type="PANTHER" id="PTHR30538">
    <property type="entry name" value="LYSINE 2,3-AMINOMUTASE-RELATED"/>
    <property type="match status" value="1"/>
</dbReference>
<organism evidence="11 12">
    <name type="scientific">Caldimonas brevitalea</name>
    <dbReference type="NCBI Taxonomy" id="413882"/>
    <lineage>
        <taxon>Bacteria</taxon>
        <taxon>Pseudomonadati</taxon>
        <taxon>Pseudomonadota</taxon>
        <taxon>Betaproteobacteria</taxon>
        <taxon>Burkholderiales</taxon>
        <taxon>Sphaerotilaceae</taxon>
        <taxon>Caldimonas</taxon>
    </lineage>
</organism>
<name>A0A0G3BXC2_9BURK</name>
<evidence type="ECO:0000256" key="1">
    <source>
        <dbReference type="ARBA" id="ARBA00001933"/>
    </source>
</evidence>
<dbReference type="Proteomes" id="UP000035352">
    <property type="component" value="Chromosome"/>
</dbReference>
<keyword evidence="4" id="KW-0004">4Fe-4S</keyword>
<evidence type="ECO:0000256" key="2">
    <source>
        <dbReference type="ARBA" id="ARBA00001966"/>
    </source>
</evidence>
<comment type="similarity">
    <text evidence="3">Belongs to the radical SAM superfamily. KamA family.</text>
</comment>